<evidence type="ECO:0000256" key="1">
    <source>
        <dbReference type="ARBA" id="ARBA00000085"/>
    </source>
</evidence>
<evidence type="ECO:0000256" key="2">
    <source>
        <dbReference type="ARBA" id="ARBA00012438"/>
    </source>
</evidence>
<reference evidence="10 11" key="1">
    <citation type="submission" date="2014-09" db="EMBL/GenBank/DDBJ databases">
        <title>Sporocytophaga myxococcoides PG-01 genome sequencing.</title>
        <authorList>
            <person name="Liu L."/>
            <person name="Gao P.J."/>
            <person name="Chen G.J."/>
            <person name="Wang L.S."/>
        </authorList>
    </citation>
    <scope>NUCLEOTIDE SEQUENCE [LARGE SCALE GENOMIC DNA]</scope>
    <source>
        <strain evidence="10 11">PG-01</strain>
    </source>
</reference>
<dbReference type="SUPFAM" id="SSF55874">
    <property type="entry name" value="ATPase domain of HSP90 chaperone/DNA topoisomerase II/histidine kinase"/>
    <property type="match status" value="1"/>
</dbReference>
<evidence type="ECO:0000256" key="6">
    <source>
        <dbReference type="SAM" id="Coils"/>
    </source>
</evidence>
<dbReference type="SUPFAM" id="SSF55785">
    <property type="entry name" value="PYP-like sensor domain (PAS domain)"/>
    <property type="match status" value="3"/>
</dbReference>
<evidence type="ECO:0000259" key="8">
    <source>
        <dbReference type="PROSITE" id="PS50112"/>
    </source>
</evidence>
<accession>A0A098LE39</accession>
<dbReference type="InterPro" id="IPR013656">
    <property type="entry name" value="PAS_4"/>
</dbReference>
<dbReference type="InterPro" id="IPR000700">
    <property type="entry name" value="PAS-assoc_C"/>
</dbReference>
<dbReference type="PROSITE" id="PS50112">
    <property type="entry name" value="PAS"/>
    <property type="match status" value="1"/>
</dbReference>
<evidence type="ECO:0000256" key="3">
    <source>
        <dbReference type="ARBA" id="ARBA00022553"/>
    </source>
</evidence>
<feature type="domain" description="PAC" evidence="9">
    <location>
        <begin position="642"/>
        <end position="696"/>
    </location>
</feature>
<dbReference type="EMBL" id="BBLT01000003">
    <property type="protein sequence ID" value="GAL84714.1"/>
    <property type="molecule type" value="Genomic_DNA"/>
</dbReference>
<dbReference type="SMART" id="SM00387">
    <property type="entry name" value="HATPase_c"/>
    <property type="match status" value="1"/>
</dbReference>
<dbReference type="eggNOG" id="COG2203">
    <property type="taxonomic scope" value="Bacteria"/>
</dbReference>
<dbReference type="AlphaFoldDB" id="A0A098LE39"/>
<dbReference type="CDD" id="cd00130">
    <property type="entry name" value="PAS"/>
    <property type="match status" value="1"/>
</dbReference>
<dbReference type="InterPro" id="IPR003594">
    <property type="entry name" value="HATPase_dom"/>
</dbReference>
<dbReference type="PROSITE" id="PS50109">
    <property type="entry name" value="HIS_KIN"/>
    <property type="match status" value="1"/>
</dbReference>
<comment type="caution">
    <text evidence="10">The sequence shown here is derived from an EMBL/GenBank/DDBJ whole genome shotgun (WGS) entry which is preliminary data.</text>
</comment>
<dbReference type="eggNOG" id="COG2202">
    <property type="taxonomic scope" value="Bacteria"/>
</dbReference>
<feature type="domain" description="PAC" evidence="9">
    <location>
        <begin position="509"/>
        <end position="562"/>
    </location>
</feature>
<dbReference type="Gene3D" id="3.30.565.10">
    <property type="entry name" value="Histidine kinase-like ATPase, C-terminal domain"/>
    <property type="match status" value="1"/>
</dbReference>
<dbReference type="InterPro" id="IPR000014">
    <property type="entry name" value="PAS"/>
</dbReference>
<feature type="domain" description="Histidine kinase" evidence="7">
    <location>
        <begin position="714"/>
        <end position="932"/>
    </location>
</feature>
<dbReference type="Pfam" id="PF08447">
    <property type="entry name" value="PAS_3"/>
    <property type="match status" value="1"/>
</dbReference>
<keyword evidence="4" id="KW-0808">Transferase</keyword>
<dbReference type="SUPFAM" id="SSF47384">
    <property type="entry name" value="Homodimeric domain of signal transducing histidine kinase"/>
    <property type="match status" value="1"/>
</dbReference>
<dbReference type="STRING" id="153721.MYP_1942"/>
<dbReference type="PROSITE" id="PS50113">
    <property type="entry name" value="PAC"/>
    <property type="match status" value="3"/>
</dbReference>
<name>A0A098LE39_9BACT</name>
<proteinExistence type="predicted"/>
<dbReference type="PANTHER" id="PTHR43304">
    <property type="entry name" value="PHYTOCHROME-LIKE PROTEIN CPH1"/>
    <property type="match status" value="1"/>
</dbReference>
<dbReference type="SMART" id="SM00388">
    <property type="entry name" value="HisKA"/>
    <property type="match status" value="1"/>
</dbReference>
<dbReference type="InterPro" id="IPR003661">
    <property type="entry name" value="HisK_dim/P_dom"/>
</dbReference>
<feature type="domain" description="PAC" evidence="9">
    <location>
        <begin position="270"/>
        <end position="321"/>
    </location>
</feature>
<dbReference type="Gene3D" id="3.30.450.20">
    <property type="entry name" value="PAS domain"/>
    <property type="match status" value="4"/>
</dbReference>
<dbReference type="Pfam" id="PF00512">
    <property type="entry name" value="HisKA"/>
    <property type="match status" value="1"/>
</dbReference>
<feature type="domain" description="PAS" evidence="8">
    <location>
        <begin position="433"/>
        <end position="504"/>
    </location>
</feature>
<dbReference type="CDD" id="cd00082">
    <property type="entry name" value="HisKA"/>
    <property type="match status" value="1"/>
</dbReference>
<dbReference type="Pfam" id="PF02518">
    <property type="entry name" value="HATPase_c"/>
    <property type="match status" value="1"/>
</dbReference>
<dbReference type="PANTHER" id="PTHR43304:SF1">
    <property type="entry name" value="PAC DOMAIN-CONTAINING PROTEIN"/>
    <property type="match status" value="1"/>
</dbReference>
<keyword evidence="5" id="KW-0418">Kinase</keyword>
<organism evidence="10 11">
    <name type="scientific">Sporocytophaga myxococcoides</name>
    <dbReference type="NCBI Taxonomy" id="153721"/>
    <lineage>
        <taxon>Bacteria</taxon>
        <taxon>Pseudomonadati</taxon>
        <taxon>Bacteroidota</taxon>
        <taxon>Cytophagia</taxon>
        <taxon>Cytophagales</taxon>
        <taxon>Cytophagaceae</taxon>
        <taxon>Sporocytophaga</taxon>
    </lineage>
</organism>
<dbReference type="Gene3D" id="1.10.287.130">
    <property type="match status" value="1"/>
</dbReference>
<evidence type="ECO:0000259" key="7">
    <source>
        <dbReference type="PROSITE" id="PS50109"/>
    </source>
</evidence>
<protein>
    <recommendedName>
        <fullName evidence="2">histidine kinase</fullName>
        <ecNumber evidence="2">2.7.13.3</ecNumber>
    </recommendedName>
</protein>
<feature type="coiled-coil region" evidence="6">
    <location>
        <begin position="123"/>
        <end position="167"/>
    </location>
</feature>
<sequence>MEASQDNQLPLLKFFKKHTLEEKFNITKRYIVEYLQNFIEGTAVDGIIAGLEEWKEDKLVIPRTGVSPVDMALLEKGRKSILLKFLPLYTKNLKKALEIVNEIENFYSFQSVKAIEYFSDIQNEEILRKNQELTHAYEQLKESNEELVRTEELLKESNDNLEDIIRARTAQILESEERYKAFINQSSEGIWRLELNGIDGIPVDLPVAKQIELLYSFGYFAECNVRMAKMHGYEDVSAVLDKKLQDIMSFANFSPYGYFNSFIESGYNLTDAESLEINNEGRIVYILNNIQGVVENGKLVRAWGTQRDITDEKNTEERLRYVVNNAPIIIWSLDKAGNVVLAEGNTLMPDIRDNENGSGKISLKELKYLPELSASAMRALEGEAFAKIIKIGDKSFEAHFSPLKDYMGKVTGAVNVAIDITDRVTIEKKLLESEDRLRLSIEAADLGIWDITDLSGEFVWDERSKRFFGLSKNAKVNYEVFLNGIYLEDRAYVKSAIEATLRGERKDDIDVEFRTIGYEDRLLRWIRIRGKVFFKGKGEPFRFIGTSQDITNKKVQENELKTLADKLSESQYRLNLITNAVPAFISYITPDKKYIFTNNYYKRLFPHGEVIIGKSISDVVGVENSAIFYAHFEKAIREKRNITFDYVLNKEEVGFNNSNIRITYIPDIDENGKVRGVVAMGLDITESIRYERDLEKKNKELSKINNDLDNFIYTASHDLKAPVTNIEGLVSSLVETLEESNCTLSEETKLVVSLIKDSVGRFQVTIKDLSEIGKIQKNFVEDVSYINVKEIIEETELSIENKIQEANAEIVLDINDCPSISFSRSNFRSVVYNLLTNALKYRSPERKSRITIKCTVDRDYSILEFKDNGLGMKEHLKSRIFQMFKRLHDHVEGTGVGLYLVKKIIDNSGGKIEVETKEGEGSVFRIFFRNSPYILSV</sequence>
<dbReference type="InterPro" id="IPR004358">
    <property type="entry name" value="Sig_transdc_His_kin-like_C"/>
</dbReference>
<dbReference type="InterPro" id="IPR035965">
    <property type="entry name" value="PAS-like_dom_sf"/>
</dbReference>
<evidence type="ECO:0000256" key="5">
    <source>
        <dbReference type="ARBA" id="ARBA00022777"/>
    </source>
</evidence>
<dbReference type="eggNOG" id="COG2461">
    <property type="taxonomic scope" value="Bacteria"/>
</dbReference>
<dbReference type="InterPro" id="IPR013655">
    <property type="entry name" value="PAS_fold_3"/>
</dbReference>
<dbReference type="SMART" id="SM00091">
    <property type="entry name" value="PAS"/>
    <property type="match status" value="2"/>
</dbReference>
<evidence type="ECO:0000256" key="4">
    <source>
        <dbReference type="ARBA" id="ARBA00022679"/>
    </source>
</evidence>
<dbReference type="InterPro" id="IPR036890">
    <property type="entry name" value="HATPase_C_sf"/>
</dbReference>
<comment type="catalytic activity">
    <reaction evidence="1">
        <text>ATP + protein L-histidine = ADP + protein N-phospho-L-histidine.</text>
        <dbReference type="EC" id="2.7.13.3"/>
    </reaction>
</comment>
<evidence type="ECO:0000259" key="9">
    <source>
        <dbReference type="PROSITE" id="PS50113"/>
    </source>
</evidence>
<dbReference type="InterPro" id="IPR005467">
    <property type="entry name" value="His_kinase_dom"/>
</dbReference>
<dbReference type="GO" id="GO:0000155">
    <property type="term" value="F:phosphorelay sensor kinase activity"/>
    <property type="evidence" value="ECO:0007669"/>
    <property type="project" value="InterPro"/>
</dbReference>
<dbReference type="NCBIfam" id="TIGR00229">
    <property type="entry name" value="sensory_box"/>
    <property type="match status" value="1"/>
</dbReference>
<gene>
    <name evidence="10" type="ORF">MYP_1942</name>
</gene>
<keyword evidence="3" id="KW-0597">Phosphoprotein</keyword>
<evidence type="ECO:0000313" key="11">
    <source>
        <dbReference type="Proteomes" id="UP000030185"/>
    </source>
</evidence>
<dbReference type="EC" id="2.7.13.3" evidence="2"/>
<keyword evidence="6" id="KW-0175">Coiled coil</keyword>
<dbReference type="PRINTS" id="PR00344">
    <property type="entry name" value="BCTRLSENSOR"/>
</dbReference>
<dbReference type="eggNOG" id="COG4251">
    <property type="taxonomic scope" value="Bacteria"/>
</dbReference>
<dbReference type="Proteomes" id="UP000030185">
    <property type="component" value="Unassembled WGS sequence"/>
</dbReference>
<dbReference type="InterPro" id="IPR036097">
    <property type="entry name" value="HisK_dim/P_sf"/>
</dbReference>
<dbReference type="Pfam" id="PF08448">
    <property type="entry name" value="PAS_4"/>
    <property type="match status" value="1"/>
</dbReference>
<dbReference type="InterPro" id="IPR052162">
    <property type="entry name" value="Sensor_kinase/Photoreceptor"/>
</dbReference>
<keyword evidence="11" id="KW-1185">Reference proteome</keyword>
<evidence type="ECO:0000313" key="10">
    <source>
        <dbReference type="EMBL" id="GAL84714.1"/>
    </source>
</evidence>